<dbReference type="InterPro" id="IPR039448">
    <property type="entry name" value="Beta_helix"/>
</dbReference>
<evidence type="ECO:0000259" key="2">
    <source>
        <dbReference type="Pfam" id="PF13229"/>
    </source>
</evidence>
<evidence type="ECO:0000256" key="1">
    <source>
        <dbReference type="SAM" id="SignalP"/>
    </source>
</evidence>
<dbReference type="Gene3D" id="2.160.20.10">
    <property type="entry name" value="Single-stranded right-handed beta-helix, Pectin lyase-like"/>
    <property type="match status" value="3"/>
</dbReference>
<dbReference type="SMART" id="SM00710">
    <property type="entry name" value="PbH1"/>
    <property type="match status" value="10"/>
</dbReference>
<dbReference type="EMBL" id="CU459003">
    <property type="protein sequence ID" value="CAM74477.1"/>
    <property type="molecule type" value="Genomic_DNA"/>
</dbReference>
<feature type="chain" id="PRO_5002672768" description="Right handed beta helix domain-containing protein" evidence="1">
    <location>
        <begin position="24"/>
        <end position="732"/>
    </location>
</feature>
<gene>
    <name evidence="3" type="ORF">MGR_1949</name>
</gene>
<dbReference type="InterPro" id="IPR011050">
    <property type="entry name" value="Pectin_lyase_fold/virulence"/>
</dbReference>
<dbReference type="AlphaFoldDB" id="A4TV20"/>
<protein>
    <recommendedName>
        <fullName evidence="2">Right handed beta helix domain-containing protein</fullName>
    </recommendedName>
</protein>
<reference evidence="3" key="1">
    <citation type="journal article" date="2007" name="J. Bacteriol.">
        <title>Comparative genome analysis of four magnetotactic bacteria reveals a complex set of group-specific genes implicated in magnetosome biomineralization and function.</title>
        <authorList>
            <person name="Richter M."/>
            <person name="Kube M."/>
            <person name="Bazylinski D.A."/>
            <person name="Lombardot T."/>
            <person name="Gloeckner F.O."/>
            <person name="Reinhardt R."/>
            <person name="Schueler D."/>
        </authorList>
    </citation>
    <scope>NUCLEOTIDE SEQUENCE</scope>
    <source>
        <strain evidence="3">MSR-1</strain>
    </source>
</reference>
<feature type="domain" description="Right handed beta helix" evidence="2">
    <location>
        <begin position="481"/>
        <end position="654"/>
    </location>
</feature>
<dbReference type="InterPro" id="IPR038177">
    <property type="entry name" value="IAT_beta_sf"/>
</dbReference>
<evidence type="ECO:0000313" key="3">
    <source>
        <dbReference type="EMBL" id="CAM74477.1"/>
    </source>
</evidence>
<dbReference type="InterPro" id="IPR012334">
    <property type="entry name" value="Pectin_lyas_fold"/>
</dbReference>
<organism evidence="3">
    <name type="scientific">Magnetospirillum gryphiswaldense</name>
    <dbReference type="NCBI Taxonomy" id="55518"/>
    <lineage>
        <taxon>Bacteria</taxon>
        <taxon>Pseudomonadati</taxon>
        <taxon>Pseudomonadota</taxon>
        <taxon>Alphaproteobacteria</taxon>
        <taxon>Rhodospirillales</taxon>
        <taxon>Rhodospirillaceae</taxon>
        <taxon>Magnetospirillum</taxon>
    </lineage>
</organism>
<dbReference type="SUPFAM" id="SSF51126">
    <property type="entry name" value="Pectin lyase-like"/>
    <property type="match status" value="2"/>
</dbReference>
<accession>A4TV20</accession>
<keyword evidence="1" id="KW-0732">Signal</keyword>
<proteinExistence type="predicted"/>
<dbReference type="RefSeq" id="WP_106002154.1">
    <property type="nucleotide sequence ID" value="NZ_CP027527.1"/>
</dbReference>
<feature type="signal peptide" evidence="1">
    <location>
        <begin position="1"/>
        <end position="23"/>
    </location>
</feature>
<name>A4TV20_9PROT</name>
<dbReference type="InterPro" id="IPR006626">
    <property type="entry name" value="PbH1"/>
</dbReference>
<sequence>MKHNSTRRALWLAATALSSLPLADTRADQPKWAPSVDVSGKAGETRRIGEVNLFLPIAQDDSNLLFLDLRTSFDNLEQREGNFGLGYRAMQDSGWNLGAYAFYDRRRSSEGHYFSQITTGLEALGQDFDARINAYLPIGRKSYEVEDSARVDLSGGSIQILSGLERAYHGGDAELGWRLPVFATDQDSEIRVYGGGYWFDAESSEAVAGPRGRIELRLYDPIEALPGSRVTFSGELQRDEARGTQHFLGLKLRIPLQAENTARRLSPQERRMTDPLIRDVDIVTQSATVSEKATLNGQTVASVTNITDGANAQSVIDGAASNTLLVVNGTTTVTSQLSLRQGQSLSSGGSTITLTGASSGRVVSFSTPGSVGTLRGAVAGNAVLALATDSKLSGLIVENTSTTANSYAVTANGISGASITNSQLTSANGAALWVNNSTATTVNTTTIRSTGAQSPAVLVQNASGNTFTDNTISATGARAAGLRLYQSSGTISGNTISTTGNGDGTNNPYALWVDQGGGSTLSGNIITATGQYGSTIYVDNSAAISISGNTLTASGYAGRGVQLFNSAGSTIANNTITTNDTTALVDFYTSATGLFMESSANTTITGNTVVTKGDAAGMNLRYSNALTVTGNKITTTGSGGIALALTGSANSSVKTNILSTAGAAAHGVQVFINANNVTVEDNTVTVSGAGSSLVNLSTVDNIRIINNRLTGAGNGGVTSNSVTNLTISGNTP</sequence>
<dbReference type="Pfam" id="PF13229">
    <property type="entry name" value="Beta_helix"/>
    <property type="match status" value="1"/>
</dbReference>
<dbReference type="Gene3D" id="2.40.160.160">
    <property type="entry name" value="Inverse autotransporter, beta-domain"/>
    <property type="match status" value="1"/>
</dbReference>